<evidence type="ECO:0000256" key="1">
    <source>
        <dbReference type="SAM" id="MobiDB-lite"/>
    </source>
</evidence>
<name>A0ABQ8MHL3_LABRO</name>
<comment type="caution">
    <text evidence="2">The sequence shown here is derived from an EMBL/GenBank/DDBJ whole genome shotgun (WGS) entry which is preliminary data.</text>
</comment>
<accession>A0ABQ8MHL3</accession>
<feature type="region of interest" description="Disordered" evidence="1">
    <location>
        <begin position="91"/>
        <end position="121"/>
    </location>
</feature>
<reference evidence="2 3" key="1">
    <citation type="submission" date="2022-01" db="EMBL/GenBank/DDBJ databases">
        <title>A high-quality chromosome-level genome assembly of rohu carp, Labeo rohita.</title>
        <authorList>
            <person name="Arick M.A. II"/>
            <person name="Hsu C.-Y."/>
            <person name="Magbanua Z."/>
            <person name="Pechanova O."/>
            <person name="Grover C."/>
            <person name="Miller E."/>
            <person name="Thrash A."/>
            <person name="Ezzel L."/>
            <person name="Alam S."/>
            <person name="Benzie J."/>
            <person name="Hamilton M."/>
            <person name="Karsi A."/>
            <person name="Lawrence M.L."/>
            <person name="Peterson D.G."/>
        </authorList>
    </citation>
    <scope>NUCLEOTIDE SEQUENCE [LARGE SCALE GENOMIC DNA]</scope>
    <source>
        <strain evidence="3">BAU-BD-2019</strain>
        <tissue evidence="2">Blood</tissue>
    </source>
</reference>
<gene>
    <name evidence="2" type="ORF">H4Q32_001192</name>
</gene>
<keyword evidence="3" id="KW-1185">Reference proteome</keyword>
<evidence type="ECO:0000313" key="2">
    <source>
        <dbReference type="EMBL" id="KAI2662363.1"/>
    </source>
</evidence>
<proteinExistence type="predicted"/>
<sequence>MDVFFHPEYLLLLLEQMDRALEDHTGQFLLLANATSYLDNVLCAFYNTRLNTACRAPSSENGPRKDFATFLEWTLAKHGSPFTVIAEEDLASATPDPVPSPPSPCCMERIPEPLMESQSPP</sequence>
<dbReference type="EMBL" id="JACTAM010000007">
    <property type="protein sequence ID" value="KAI2662363.1"/>
    <property type="molecule type" value="Genomic_DNA"/>
</dbReference>
<organism evidence="2 3">
    <name type="scientific">Labeo rohita</name>
    <name type="common">Indian major carp</name>
    <name type="synonym">Cyprinus rohita</name>
    <dbReference type="NCBI Taxonomy" id="84645"/>
    <lineage>
        <taxon>Eukaryota</taxon>
        <taxon>Metazoa</taxon>
        <taxon>Chordata</taxon>
        <taxon>Craniata</taxon>
        <taxon>Vertebrata</taxon>
        <taxon>Euteleostomi</taxon>
        <taxon>Actinopterygii</taxon>
        <taxon>Neopterygii</taxon>
        <taxon>Teleostei</taxon>
        <taxon>Ostariophysi</taxon>
        <taxon>Cypriniformes</taxon>
        <taxon>Cyprinidae</taxon>
        <taxon>Labeoninae</taxon>
        <taxon>Labeonini</taxon>
        <taxon>Labeo</taxon>
    </lineage>
</organism>
<dbReference type="Proteomes" id="UP000830375">
    <property type="component" value="Unassembled WGS sequence"/>
</dbReference>
<evidence type="ECO:0000313" key="3">
    <source>
        <dbReference type="Proteomes" id="UP000830375"/>
    </source>
</evidence>
<protein>
    <submittedName>
        <fullName evidence="2">Plasmalemma vesicle-associated protein</fullName>
    </submittedName>
</protein>